<comment type="caution">
    <text evidence="15">The sequence shown here is derived from an EMBL/GenBank/DDBJ whole genome shotgun (WGS) entry which is preliminary data.</text>
</comment>
<evidence type="ECO:0000256" key="1">
    <source>
        <dbReference type="ARBA" id="ARBA00004642"/>
    </source>
</evidence>
<keyword evidence="7" id="KW-0175">Coiled coil</keyword>
<evidence type="ECO:0000256" key="6">
    <source>
        <dbReference type="ARBA" id="ARBA00023015"/>
    </source>
</evidence>
<feature type="region of interest" description="Disordered" evidence="13">
    <location>
        <begin position="137"/>
        <end position="156"/>
    </location>
</feature>
<dbReference type="Proteomes" id="UP001153954">
    <property type="component" value="Unassembled WGS sequence"/>
</dbReference>
<evidence type="ECO:0000256" key="2">
    <source>
        <dbReference type="ARBA" id="ARBA00006177"/>
    </source>
</evidence>
<sequence length="211" mass="24249">MGNDLSVALGVSNIGDHATWSGRDGSLKANHQVVAADARRETCYHRCSFPRNDELRQRWLEVVPFKTKSNHSFICSQHFKSEDKIFHGVKSTLKPNAIPNIFTFEPDEYLIEKSSAQNDNDSNASNLDEESNSIAYVSKKRRRSDSSSDSSVVQSVQSNEIPNDEFQIFGNYVASELRSMHYEKNIKELKRVIQQHIVRWTEEDDREYFLS</sequence>
<feature type="compositionally biased region" description="Low complexity" evidence="13">
    <location>
        <begin position="147"/>
        <end position="156"/>
    </location>
</feature>
<evidence type="ECO:0000256" key="5">
    <source>
        <dbReference type="ARBA" id="ARBA00022833"/>
    </source>
</evidence>
<accession>A0AAU9U6H5</accession>
<dbReference type="PROSITE" id="PS50950">
    <property type="entry name" value="ZF_THAP"/>
    <property type="match status" value="1"/>
</dbReference>
<evidence type="ECO:0000313" key="16">
    <source>
        <dbReference type="Proteomes" id="UP001153954"/>
    </source>
</evidence>
<keyword evidence="3" id="KW-0479">Metal-binding</keyword>
<dbReference type="GO" id="GO:0005654">
    <property type="term" value="C:nucleoplasm"/>
    <property type="evidence" value="ECO:0007669"/>
    <property type="project" value="UniProtKB-SubCell"/>
</dbReference>
<dbReference type="InterPro" id="IPR038441">
    <property type="entry name" value="THAP_Znf_sf"/>
</dbReference>
<evidence type="ECO:0000256" key="13">
    <source>
        <dbReference type="SAM" id="MobiDB-lite"/>
    </source>
</evidence>
<keyword evidence="11" id="KW-0131">Cell cycle</keyword>
<dbReference type="EMBL" id="CAKOGL010000013">
    <property type="protein sequence ID" value="CAH2093573.1"/>
    <property type="molecule type" value="Genomic_DNA"/>
</dbReference>
<dbReference type="GO" id="GO:0008270">
    <property type="term" value="F:zinc ion binding"/>
    <property type="evidence" value="ECO:0007669"/>
    <property type="project" value="UniProtKB-KW"/>
</dbReference>
<dbReference type="InterPro" id="IPR006612">
    <property type="entry name" value="THAP_Znf"/>
</dbReference>
<evidence type="ECO:0000256" key="4">
    <source>
        <dbReference type="ARBA" id="ARBA00022771"/>
    </source>
</evidence>
<proteinExistence type="inferred from homology"/>
<comment type="subcellular location">
    <subcellularLocation>
        <location evidence="1">Nucleus</location>
        <location evidence="1">Nucleoplasm</location>
    </subcellularLocation>
</comment>
<dbReference type="InterPro" id="IPR026516">
    <property type="entry name" value="THAP1/10"/>
</dbReference>
<evidence type="ECO:0000256" key="11">
    <source>
        <dbReference type="ARBA" id="ARBA00023306"/>
    </source>
</evidence>
<evidence type="ECO:0000256" key="7">
    <source>
        <dbReference type="ARBA" id="ARBA00023054"/>
    </source>
</evidence>
<dbReference type="SMART" id="SM00692">
    <property type="entry name" value="DM3"/>
    <property type="match status" value="1"/>
</dbReference>
<evidence type="ECO:0000256" key="8">
    <source>
        <dbReference type="ARBA" id="ARBA00023125"/>
    </source>
</evidence>
<keyword evidence="6" id="KW-0805">Transcription regulation</keyword>
<evidence type="ECO:0000256" key="9">
    <source>
        <dbReference type="ARBA" id="ARBA00023163"/>
    </source>
</evidence>
<feature type="domain" description="THAP-type" evidence="14">
    <location>
        <begin position="27"/>
        <end position="102"/>
    </location>
</feature>
<evidence type="ECO:0000259" key="14">
    <source>
        <dbReference type="PROSITE" id="PS50950"/>
    </source>
</evidence>
<dbReference type="PANTHER" id="PTHR46600">
    <property type="entry name" value="THAP DOMAIN-CONTAINING"/>
    <property type="match status" value="1"/>
</dbReference>
<dbReference type="SMART" id="SM00980">
    <property type="entry name" value="THAP"/>
    <property type="match status" value="1"/>
</dbReference>
<evidence type="ECO:0000313" key="15">
    <source>
        <dbReference type="EMBL" id="CAH2093573.1"/>
    </source>
</evidence>
<evidence type="ECO:0000256" key="3">
    <source>
        <dbReference type="ARBA" id="ARBA00022723"/>
    </source>
</evidence>
<keyword evidence="8 12" id="KW-0238">DNA-binding</keyword>
<reference evidence="15" key="1">
    <citation type="submission" date="2022-03" db="EMBL/GenBank/DDBJ databases">
        <authorList>
            <person name="Tunstrom K."/>
        </authorList>
    </citation>
    <scope>NUCLEOTIDE SEQUENCE</scope>
</reference>
<keyword evidence="16" id="KW-1185">Reference proteome</keyword>
<evidence type="ECO:0000256" key="12">
    <source>
        <dbReference type="PROSITE-ProRule" id="PRU00309"/>
    </source>
</evidence>
<comment type="similarity">
    <text evidence="2">Belongs to the THAP1 family.</text>
</comment>
<protein>
    <recommendedName>
        <fullName evidence="14">THAP-type domain-containing protein</fullName>
    </recommendedName>
</protein>
<dbReference type="Gene3D" id="6.20.210.20">
    <property type="entry name" value="THAP domain"/>
    <property type="match status" value="1"/>
</dbReference>
<dbReference type="Pfam" id="PF05485">
    <property type="entry name" value="THAP"/>
    <property type="match status" value="1"/>
</dbReference>
<dbReference type="GO" id="GO:0043565">
    <property type="term" value="F:sequence-specific DNA binding"/>
    <property type="evidence" value="ECO:0007669"/>
    <property type="project" value="InterPro"/>
</dbReference>
<organism evidence="15 16">
    <name type="scientific">Euphydryas editha</name>
    <name type="common">Edith's checkerspot</name>
    <dbReference type="NCBI Taxonomy" id="104508"/>
    <lineage>
        <taxon>Eukaryota</taxon>
        <taxon>Metazoa</taxon>
        <taxon>Ecdysozoa</taxon>
        <taxon>Arthropoda</taxon>
        <taxon>Hexapoda</taxon>
        <taxon>Insecta</taxon>
        <taxon>Pterygota</taxon>
        <taxon>Neoptera</taxon>
        <taxon>Endopterygota</taxon>
        <taxon>Lepidoptera</taxon>
        <taxon>Glossata</taxon>
        <taxon>Ditrysia</taxon>
        <taxon>Papilionoidea</taxon>
        <taxon>Nymphalidae</taxon>
        <taxon>Nymphalinae</taxon>
        <taxon>Euphydryas</taxon>
    </lineage>
</organism>
<keyword evidence="10" id="KW-0539">Nucleus</keyword>
<gene>
    <name evidence="15" type="ORF">EEDITHA_LOCUS9227</name>
</gene>
<evidence type="ECO:0000256" key="10">
    <source>
        <dbReference type="ARBA" id="ARBA00023242"/>
    </source>
</evidence>
<dbReference type="SUPFAM" id="SSF57716">
    <property type="entry name" value="Glucocorticoid receptor-like (DNA-binding domain)"/>
    <property type="match status" value="1"/>
</dbReference>
<keyword evidence="5" id="KW-0862">Zinc</keyword>
<name>A0AAU9U6H5_EUPED</name>
<keyword evidence="9" id="KW-0804">Transcription</keyword>
<dbReference type="AlphaFoldDB" id="A0AAU9U6H5"/>
<keyword evidence="4 12" id="KW-0863">Zinc-finger</keyword>
<dbReference type="PANTHER" id="PTHR46600:SF1">
    <property type="entry name" value="THAP DOMAIN-CONTAINING PROTEIN 1"/>
    <property type="match status" value="1"/>
</dbReference>